<feature type="non-terminal residue" evidence="1">
    <location>
        <position position="137"/>
    </location>
</feature>
<comment type="caution">
    <text evidence="1">The sequence shown here is derived from an EMBL/GenBank/DDBJ whole genome shotgun (WGS) entry which is preliminary data.</text>
</comment>
<proteinExistence type="predicted"/>
<sequence>MFRDTCRKDLSVVHIFMWNTVNTAFTQTQAVCNSTIVFDKGLHCINVFLRHNNVCLARAQIAHRRKGPAPGFLISSYFTPVYNREGAGDTYDSDAGISSGVHQQPERPTAWLQGRQVCGYSYQRATKQNLNIKRWQA</sequence>
<reference evidence="1 2" key="1">
    <citation type="journal article" date="2019" name="Sci. Rep.">
        <title>Orb-weaving spider Araneus ventricosus genome elucidates the spidroin gene catalogue.</title>
        <authorList>
            <person name="Kono N."/>
            <person name="Nakamura H."/>
            <person name="Ohtoshi R."/>
            <person name="Moran D.A.P."/>
            <person name="Shinohara A."/>
            <person name="Yoshida Y."/>
            <person name="Fujiwara M."/>
            <person name="Mori M."/>
            <person name="Tomita M."/>
            <person name="Arakawa K."/>
        </authorList>
    </citation>
    <scope>NUCLEOTIDE SEQUENCE [LARGE SCALE GENOMIC DNA]</scope>
</reference>
<organism evidence="1 2">
    <name type="scientific">Araneus ventricosus</name>
    <name type="common">Orbweaver spider</name>
    <name type="synonym">Epeira ventricosa</name>
    <dbReference type="NCBI Taxonomy" id="182803"/>
    <lineage>
        <taxon>Eukaryota</taxon>
        <taxon>Metazoa</taxon>
        <taxon>Ecdysozoa</taxon>
        <taxon>Arthropoda</taxon>
        <taxon>Chelicerata</taxon>
        <taxon>Arachnida</taxon>
        <taxon>Araneae</taxon>
        <taxon>Araneomorphae</taxon>
        <taxon>Entelegynae</taxon>
        <taxon>Araneoidea</taxon>
        <taxon>Araneidae</taxon>
        <taxon>Araneus</taxon>
    </lineage>
</organism>
<gene>
    <name evidence="1" type="ORF">AVEN_33501_1</name>
</gene>
<evidence type="ECO:0000313" key="2">
    <source>
        <dbReference type="Proteomes" id="UP000499080"/>
    </source>
</evidence>
<dbReference type="AlphaFoldDB" id="A0A4Y2L566"/>
<dbReference type="Proteomes" id="UP000499080">
    <property type="component" value="Unassembled WGS sequence"/>
</dbReference>
<name>A0A4Y2L566_ARAVE</name>
<protein>
    <submittedName>
        <fullName evidence="1">Uncharacterized protein</fullName>
    </submittedName>
</protein>
<evidence type="ECO:0000313" key="1">
    <source>
        <dbReference type="EMBL" id="GBN09662.1"/>
    </source>
</evidence>
<dbReference type="OrthoDB" id="4842715at2759"/>
<accession>A0A4Y2L566</accession>
<dbReference type="EMBL" id="BGPR01005382">
    <property type="protein sequence ID" value="GBN09662.1"/>
    <property type="molecule type" value="Genomic_DNA"/>
</dbReference>
<keyword evidence="2" id="KW-1185">Reference proteome</keyword>